<dbReference type="SMART" id="SM00028">
    <property type="entry name" value="TPR"/>
    <property type="match status" value="3"/>
</dbReference>
<keyword evidence="4" id="KW-0802">TPR repeat</keyword>
<dbReference type="Pfam" id="PF23322">
    <property type="entry name" value="PPIase_AIP"/>
    <property type="match status" value="1"/>
</dbReference>
<comment type="subcellular location">
    <subcellularLocation>
        <location evidence="1">Cytoplasm</location>
    </subcellularLocation>
</comment>
<feature type="domain" description="AIP/AIPL N-terminal FKBP-type PPIase" evidence="5">
    <location>
        <begin position="29"/>
        <end position="148"/>
    </location>
</feature>
<dbReference type="FunFam" id="1.25.40.10:FF:000052">
    <property type="entry name" value="Aryl-hydrocarbon-interacting protein-like 1"/>
    <property type="match status" value="1"/>
</dbReference>
<dbReference type="Proteomes" id="UP001152798">
    <property type="component" value="Chromosome 5"/>
</dbReference>
<dbReference type="EMBL" id="OV725081">
    <property type="protein sequence ID" value="CAH1403938.1"/>
    <property type="molecule type" value="Genomic_DNA"/>
</dbReference>
<keyword evidence="3" id="KW-0677">Repeat</keyword>
<dbReference type="InterPro" id="IPR019734">
    <property type="entry name" value="TPR_rpt"/>
</dbReference>
<organism evidence="6 7">
    <name type="scientific">Nezara viridula</name>
    <name type="common">Southern green stink bug</name>
    <name type="synonym">Cimex viridulus</name>
    <dbReference type="NCBI Taxonomy" id="85310"/>
    <lineage>
        <taxon>Eukaryota</taxon>
        <taxon>Metazoa</taxon>
        <taxon>Ecdysozoa</taxon>
        <taxon>Arthropoda</taxon>
        <taxon>Hexapoda</taxon>
        <taxon>Insecta</taxon>
        <taxon>Pterygota</taxon>
        <taxon>Neoptera</taxon>
        <taxon>Paraneoptera</taxon>
        <taxon>Hemiptera</taxon>
        <taxon>Heteroptera</taxon>
        <taxon>Panheteroptera</taxon>
        <taxon>Pentatomomorpha</taxon>
        <taxon>Pentatomoidea</taxon>
        <taxon>Pentatomidae</taxon>
        <taxon>Pentatominae</taxon>
        <taxon>Nezara</taxon>
    </lineage>
</organism>
<dbReference type="Gene3D" id="3.10.50.40">
    <property type="match status" value="1"/>
</dbReference>
<name>A0A9P0HKZ8_NEZVI</name>
<reference evidence="6" key="1">
    <citation type="submission" date="2022-01" db="EMBL/GenBank/DDBJ databases">
        <authorList>
            <person name="King R."/>
        </authorList>
    </citation>
    <scope>NUCLEOTIDE SEQUENCE</scope>
</reference>
<sequence length="323" mass="37428">MEIGTFTNPLIKKTIIHAGKDFKKILPGTKVRFHFITRKCDDNQTVIDDSRKMSKPMELIIGKQFKLEVWETIVQAMALNEVASFVVDKSLVHAYPLVSRTLRDAQHPEKARSRHCCGHMLQSYGLEHEDLNSLLTNPCDLEFIIELLQVENAGEYEQETWQLNEKERLNEVPKLREEGNAFFKNGDYTEAVQKYSRAIGFLDQLMLCEKPGEPEWKSLQDQKMAILLNYAQCKLVLKEYYEVIEHCTTVLQYDQGNVKALYRRAKAYTSTWNVSEAKADLEALEKNDPSMKNYVQQQLLILSKIDKEKDSELKENIKGKLFN</sequence>
<keyword evidence="7" id="KW-1185">Reference proteome</keyword>
<keyword evidence="2" id="KW-0963">Cytoplasm</keyword>
<dbReference type="PANTHER" id="PTHR11242">
    <property type="entry name" value="ARYL HYDROCARBON RECEPTOR INTERACTING PROTEIN RELATED"/>
    <property type="match status" value="1"/>
</dbReference>
<dbReference type="InterPro" id="IPR046357">
    <property type="entry name" value="PPIase_dom_sf"/>
</dbReference>
<dbReference type="InterPro" id="IPR011990">
    <property type="entry name" value="TPR-like_helical_dom_sf"/>
</dbReference>
<evidence type="ECO:0000256" key="2">
    <source>
        <dbReference type="ARBA" id="ARBA00022490"/>
    </source>
</evidence>
<evidence type="ECO:0000313" key="6">
    <source>
        <dbReference type="EMBL" id="CAH1403938.1"/>
    </source>
</evidence>
<dbReference type="InterPro" id="IPR039663">
    <property type="entry name" value="AIP/AIPL1/TTC9"/>
</dbReference>
<protein>
    <recommendedName>
        <fullName evidence="5">AIP/AIPL N-terminal FKBP-type PPIase domain-containing protein</fullName>
    </recommendedName>
</protein>
<evidence type="ECO:0000256" key="4">
    <source>
        <dbReference type="ARBA" id="ARBA00022803"/>
    </source>
</evidence>
<dbReference type="OrthoDB" id="5829758at2759"/>
<dbReference type="GO" id="GO:0003755">
    <property type="term" value="F:peptidyl-prolyl cis-trans isomerase activity"/>
    <property type="evidence" value="ECO:0007669"/>
    <property type="project" value="InterPro"/>
</dbReference>
<dbReference type="PANTHER" id="PTHR11242:SF0">
    <property type="entry name" value="TPR_REGION DOMAIN-CONTAINING PROTEIN"/>
    <property type="match status" value="1"/>
</dbReference>
<evidence type="ECO:0000313" key="7">
    <source>
        <dbReference type="Proteomes" id="UP001152798"/>
    </source>
</evidence>
<evidence type="ECO:0000256" key="3">
    <source>
        <dbReference type="ARBA" id="ARBA00022737"/>
    </source>
</evidence>
<dbReference type="SUPFAM" id="SSF48452">
    <property type="entry name" value="TPR-like"/>
    <property type="match status" value="1"/>
</dbReference>
<dbReference type="InterPro" id="IPR056277">
    <property type="entry name" value="PPIase_AIP"/>
</dbReference>
<dbReference type="SUPFAM" id="SSF54534">
    <property type="entry name" value="FKBP-like"/>
    <property type="match status" value="1"/>
</dbReference>
<evidence type="ECO:0000256" key="1">
    <source>
        <dbReference type="ARBA" id="ARBA00004496"/>
    </source>
</evidence>
<proteinExistence type="predicted"/>
<evidence type="ECO:0000259" key="5">
    <source>
        <dbReference type="Pfam" id="PF23322"/>
    </source>
</evidence>
<dbReference type="AlphaFoldDB" id="A0A9P0HKZ8"/>
<accession>A0A9P0HKZ8</accession>
<gene>
    <name evidence="6" type="ORF">NEZAVI_LOCUS12448</name>
</gene>
<dbReference type="Gene3D" id="1.25.40.10">
    <property type="entry name" value="Tetratricopeptide repeat domain"/>
    <property type="match status" value="1"/>
</dbReference>
<dbReference type="GO" id="GO:0005737">
    <property type="term" value="C:cytoplasm"/>
    <property type="evidence" value="ECO:0007669"/>
    <property type="project" value="UniProtKB-SubCell"/>
</dbReference>